<comment type="subcellular location">
    <subcellularLocation>
        <location evidence="1">Cell outer membrane</location>
    </subcellularLocation>
</comment>
<dbReference type="Pfam" id="PF14905">
    <property type="entry name" value="OMP_b-brl_3"/>
    <property type="match status" value="1"/>
</dbReference>
<dbReference type="GO" id="GO:0009279">
    <property type="term" value="C:cell outer membrane"/>
    <property type="evidence" value="ECO:0007669"/>
    <property type="project" value="UniProtKB-SubCell"/>
</dbReference>
<dbReference type="InterPro" id="IPR041700">
    <property type="entry name" value="OMP_b-brl_3"/>
</dbReference>
<dbReference type="PANTHER" id="PTHR40980">
    <property type="entry name" value="PLUG DOMAIN-CONTAINING PROTEIN"/>
    <property type="match status" value="1"/>
</dbReference>
<keyword evidence="3" id="KW-0998">Cell outer membrane</keyword>
<keyword evidence="7" id="KW-1185">Reference proteome</keyword>
<accession>A0A0S7BX18</accession>
<sequence>MHPLFNKFFMKLNLKISFTTFFLVSTLFLAELSAQGRPQGQQSEMPPPAIGIIKGRILDEITGKPIEYGTVALIRVRDSVLAGGTISDPQGHFRIEQLRPGRYFARVQFMGFETKTLKDIAIKPSEPEINLGIIKLKPSAASLAGVEITAEREMMVNNLDKKIINVDKSIASIGGSAVDVMQNIPSVTVDVDGNVSLRGNSNITILVDGKPTGLAEISSGDLLQQIPATSIETIEVITNPSVRYDAEGTSGIINIVLKKRSLQGLNGMFSVTAGTGDRYNTSVNLNYRKNKVNLFAGYDNRLGKFNSTGNTERRTFNDEMNSVLFQDQVMRNNRDMHSFNAGIDYSLDDFNTLTFNYQLRRMSFGNRGDNASLTMNELNDTMRYFNRYSESARNISSNNYTLSYKRTFSKKGKELTADFIVNDNEMTGDQNITQTEFTRGFDPLKPALQFSSSRNTNMMYVAQANFVNPLSNGGRVETGFKSTLKNLSMRNDMSEFSYPINDWILNDNALNNFDYLEQIHAVYGIYSGSYKKFKYQAGLRAEQLISESDIINASDNFDLSYLSLFPSVHTLYEITEKQQMSVSYSRRIRRPHNHQLNPYVDYSDSLNIRYGNPKLKPEFINSFELGYSNFWGKNSINSTLFYRYTTGVIDRIVYLLDGGVTATTYENLASSKAYGLELIGNREFSAMLKANANLSFFRSIIDGSEVTGLEAAKGNMWTAKVNLTIIPVKNASIMIAGNYRSPEIEAQERDEAVYFADIAFRYDFWENKASVNLRVSDVFDSRRFDGETWGEGFNIRSSRKMESRVLYLGFSYRLNNYKRQRERERDNQNSEIEMEEF</sequence>
<evidence type="ECO:0000259" key="5">
    <source>
        <dbReference type="Pfam" id="PF14905"/>
    </source>
</evidence>
<dbReference type="InterPro" id="IPR036942">
    <property type="entry name" value="Beta-barrel_TonB_sf"/>
</dbReference>
<dbReference type="Gene3D" id="2.60.40.1120">
    <property type="entry name" value="Carboxypeptidase-like, regulatory domain"/>
    <property type="match status" value="1"/>
</dbReference>
<evidence type="ECO:0000313" key="7">
    <source>
        <dbReference type="Proteomes" id="UP000053091"/>
    </source>
</evidence>
<evidence type="ECO:0000256" key="1">
    <source>
        <dbReference type="ARBA" id="ARBA00004442"/>
    </source>
</evidence>
<keyword evidence="2" id="KW-0472">Membrane</keyword>
<dbReference type="STRING" id="1678841.TBC1_11415"/>
<dbReference type="EMBL" id="DF968182">
    <property type="protein sequence ID" value="GAP42286.1"/>
    <property type="molecule type" value="Genomic_DNA"/>
</dbReference>
<protein>
    <submittedName>
        <fullName evidence="6">Outer membrane receptor proteins, mostly Fe transport</fullName>
    </submittedName>
</protein>
<reference evidence="6" key="1">
    <citation type="journal article" date="2015" name="Genome Announc.">
        <title>Draft Genome Sequence of Bacteroidales Strain TBC1, a Novel Isolate from a Methanogenic Wastewater Treatment System.</title>
        <authorList>
            <person name="Tourlousse D.M."/>
            <person name="Matsuura N."/>
            <person name="Sun L."/>
            <person name="Toyonaga M."/>
            <person name="Kuroda K."/>
            <person name="Ohashi A."/>
            <person name="Cruz R."/>
            <person name="Yamaguchi T."/>
            <person name="Sekiguchi Y."/>
        </authorList>
    </citation>
    <scope>NUCLEOTIDE SEQUENCE [LARGE SCALE GENOMIC DNA]</scope>
    <source>
        <strain evidence="6">TBC1</strain>
    </source>
</reference>
<dbReference type="PANTHER" id="PTHR40980:SF4">
    <property type="entry name" value="TONB-DEPENDENT RECEPTOR-LIKE BETA-BARREL DOMAIN-CONTAINING PROTEIN"/>
    <property type="match status" value="1"/>
</dbReference>
<feature type="domain" description="TonB-dependent receptor plug" evidence="4">
    <location>
        <begin position="176"/>
        <end position="252"/>
    </location>
</feature>
<evidence type="ECO:0000259" key="4">
    <source>
        <dbReference type="Pfam" id="PF07715"/>
    </source>
</evidence>
<dbReference type="InterPro" id="IPR012910">
    <property type="entry name" value="Plug_dom"/>
</dbReference>
<dbReference type="Gene3D" id="2.40.170.20">
    <property type="entry name" value="TonB-dependent receptor, beta-barrel domain"/>
    <property type="match status" value="1"/>
</dbReference>
<feature type="domain" description="Outer membrane protein beta-barrel" evidence="5">
    <location>
        <begin position="406"/>
        <end position="812"/>
    </location>
</feature>
<dbReference type="AlphaFoldDB" id="A0A0S7BX18"/>
<dbReference type="SUPFAM" id="SSF56935">
    <property type="entry name" value="Porins"/>
    <property type="match status" value="1"/>
</dbReference>
<dbReference type="Pfam" id="PF13620">
    <property type="entry name" value="CarboxypepD_reg"/>
    <property type="match status" value="1"/>
</dbReference>
<dbReference type="InterPro" id="IPR008969">
    <property type="entry name" value="CarboxyPept-like_regulatory"/>
</dbReference>
<evidence type="ECO:0000256" key="2">
    <source>
        <dbReference type="ARBA" id="ARBA00023136"/>
    </source>
</evidence>
<dbReference type="Pfam" id="PF07715">
    <property type="entry name" value="Plug"/>
    <property type="match status" value="1"/>
</dbReference>
<dbReference type="SUPFAM" id="SSF49464">
    <property type="entry name" value="Carboxypeptidase regulatory domain-like"/>
    <property type="match status" value="1"/>
</dbReference>
<dbReference type="Proteomes" id="UP000053091">
    <property type="component" value="Unassembled WGS sequence"/>
</dbReference>
<name>A0A0S7BX18_9BACT</name>
<gene>
    <name evidence="6" type="ORF">TBC1_11415</name>
</gene>
<evidence type="ECO:0000313" key="6">
    <source>
        <dbReference type="EMBL" id="GAP42286.1"/>
    </source>
</evidence>
<evidence type="ECO:0000256" key="3">
    <source>
        <dbReference type="ARBA" id="ARBA00023237"/>
    </source>
</evidence>
<dbReference type="Gene3D" id="2.170.130.10">
    <property type="entry name" value="TonB-dependent receptor, plug domain"/>
    <property type="match status" value="1"/>
</dbReference>
<proteinExistence type="predicted"/>
<keyword evidence="6" id="KW-0675">Receptor</keyword>
<dbReference type="InterPro" id="IPR037066">
    <property type="entry name" value="Plug_dom_sf"/>
</dbReference>
<organism evidence="6">
    <name type="scientific">Lentimicrobium saccharophilum</name>
    <dbReference type="NCBI Taxonomy" id="1678841"/>
    <lineage>
        <taxon>Bacteria</taxon>
        <taxon>Pseudomonadati</taxon>
        <taxon>Bacteroidota</taxon>
        <taxon>Bacteroidia</taxon>
        <taxon>Bacteroidales</taxon>
        <taxon>Lentimicrobiaceae</taxon>
        <taxon>Lentimicrobium</taxon>
    </lineage>
</organism>